<proteinExistence type="predicted"/>
<reference evidence="1 2" key="1">
    <citation type="submission" date="2019-08" db="EMBL/GenBank/DDBJ databases">
        <authorList>
            <person name="Ye J."/>
        </authorList>
    </citation>
    <scope>NUCLEOTIDE SEQUENCE [LARGE SCALE GENOMIC DNA]</scope>
    <source>
        <strain evidence="1 2">TK008</strain>
    </source>
</reference>
<sequence>MTEAPKDIPLGRFLHNASMLLDMTVRDAHGMQLHLAEFVNAAITASATPGNEHAIDLTILQSLDRMTQVLSDLSAVFLAASQNVSDTSVPDWQHILAELKVKDVGQSLTHGSRGGAAASNVELF</sequence>
<protein>
    <submittedName>
        <fullName evidence="1">Uncharacterized protein</fullName>
    </submittedName>
</protein>
<organism evidence="1 2">
    <name type="scientific">Paracoccus aurantiacus</name>
    <dbReference type="NCBI Taxonomy" id="2599412"/>
    <lineage>
        <taxon>Bacteria</taxon>
        <taxon>Pseudomonadati</taxon>
        <taxon>Pseudomonadota</taxon>
        <taxon>Alphaproteobacteria</taxon>
        <taxon>Rhodobacterales</taxon>
        <taxon>Paracoccaceae</taxon>
        <taxon>Paracoccus</taxon>
    </lineage>
</organism>
<dbReference type="EMBL" id="VOPL01000001">
    <property type="protein sequence ID" value="TXB71118.1"/>
    <property type="molecule type" value="Genomic_DNA"/>
</dbReference>
<comment type="caution">
    <text evidence="1">The sequence shown here is derived from an EMBL/GenBank/DDBJ whole genome shotgun (WGS) entry which is preliminary data.</text>
</comment>
<name>A0A5C6S9N4_9RHOB</name>
<dbReference type="Proteomes" id="UP000321562">
    <property type="component" value="Unassembled WGS sequence"/>
</dbReference>
<evidence type="ECO:0000313" key="1">
    <source>
        <dbReference type="EMBL" id="TXB71118.1"/>
    </source>
</evidence>
<evidence type="ECO:0000313" key="2">
    <source>
        <dbReference type="Proteomes" id="UP000321562"/>
    </source>
</evidence>
<dbReference type="AlphaFoldDB" id="A0A5C6S9N4"/>
<dbReference type="RefSeq" id="WP_147096605.1">
    <property type="nucleotide sequence ID" value="NZ_JBHUFH010000002.1"/>
</dbReference>
<accession>A0A5C6S9N4</accession>
<keyword evidence="2" id="KW-1185">Reference proteome</keyword>
<gene>
    <name evidence="1" type="ORF">FQV27_04525</name>
</gene>